<keyword evidence="2" id="KW-1003">Cell membrane</keyword>
<evidence type="ECO:0000256" key="6">
    <source>
        <dbReference type="SAM" id="Phobius"/>
    </source>
</evidence>
<protein>
    <submittedName>
        <fullName evidence="7">Major facilitator transporter</fullName>
    </submittedName>
</protein>
<dbReference type="Gene3D" id="1.20.1250.20">
    <property type="entry name" value="MFS general substrate transporter like domains"/>
    <property type="match status" value="2"/>
</dbReference>
<dbReference type="EMBL" id="JRNS01000313">
    <property type="protein sequence ID" value="KGF49270.1"/>
    <property type="molecule type" value="Genomic_DNA"/>
</dbReference>
<dbReference type="Proteomes" id="UP000029578">
    <property type="component" value="Unassembled WGS sequence"/>
</dbReference>
<reference evidence="7 8" key="1">
    <citation type="submission" date="2014-07" db="EMBL/GenBank/DDBJ databases">
        <authorList>
            <person name="McCorrison J."/>
            <person name="Sanka R."/>
            <person name="Torralba M."/>
            <person name="Gillis M."/>
            <person name="Haft D.H."/>
            <person name="Methe B."/>
            <person name="Sutton G."/>
            <person name="Nelson K.E."/>
        </authorList>
    </citation>
    <scope>NUCLEOTIDE SEQUENCE [LARGE SCALE GENOMIC DNA]</scope>
    <source>
        <strain evidence="7 8">DNF00666</strain>
    </source>
</reference>
<dbReference type="InterPro" id="IPR011701">
    <property type="entry name" value="MFS"/>
</dbReference>
<keyword evidence="5 6" id="KW-0472">Membrane</keyword>
<dbReference type="GO" id="GO:0005886">
    <property type="term" value="C:plasma membrane"/>
    <property type="evidence" value="ECO:0007669"/>
    <property type="project" value="UniProtKB-SubCell"/>
</dbReference>
<dbReference type="SUPFAM" id="SSF103473">
    <property type="entry name" value="MFS general substrate transporter"/>
    <property type="match status" value="1"/>
</dbReference>
<evidence type="ECO:0000256" key="4">
    <source>
        <dbReference type="ARBA" id="ARBA00022989"/>
    </source>
</evidence>
<comment type="caution">
    <text evidence="7">The sequence shown here is derived from an EMBL/GenBank/DDBJ whole genome shotgun (WGS) entry which is preliminary data.</text>
</comment>
<accession>A0A096ARB0</accession>
<evidence type="ECO:0000256" key="1">
    <source>
        <dbReference type="ARBA" id="ARBA00004429"/>
    </source>
</evidence>
<feature type="transmembrane region" description="Helical" evidence="6">
    <location>
        <begin position="76"/>
        <end position="93"/>
    </location>
</feature>
<dbReference type="InterPro" id="IPR050375">
    <property type="entry name" value="MFS_TsgA-like"/>
</dbReference>
<comment type="subcellular location">
    <subcellularLocation>
        <location evidence="1">Cell inner membrane</location>
        <topology evidence="1">Multi-pass membrane protein</topology>
    </subcellularLocation>
</comment>
<dbReference type="PANTHER" id="PTHR43702:SF3">
    <property type="entry name" value="PROTEIN TSGA"/>
    <property type="match status" value="1"/>
</dbReference>
<proteinExistence type="predicted"/>
<organism evidence="7 8">
    <name type="scientific">Prevotella melaninogenica DNF00666</name>
    <dbReference type="NCBI Taxonomy" id="1401073"/>
    <lineage>
        <taxon>Bacteria</taxon>
        <taxon>Pseudomonadati</taxon>
        <taxon>Bacteroidota</taxon>
        <taxon>Bacteroidia</taxon>
        <taxon>Bacteroidales</taxon>
        <taxon>Prevotellaceae</taxon>
        <taxon>Prevotella</taxon>
    </lineage>
</organism>
<dbReference type="RefSeq" id="WP_036864423.1">
    <property type="nucleotide sequence ID" value="NZ_JRNS01000313.1"/>
</dbReference>
<evidence type="ECO:0000313" key="8">
    <source>
        <dbReference type="Proteomes" id="UP000029578"/>
    </source>
</evidence>
<feature type="transmembrane region" description="Helical" evidence="6">
    <location>
        <begin position="44"/>
        <end position="64"/>
    </location>
</feature>
<dbReference type="Pfam" id="PF07690">
    <property type="entry name" value="MFS_1"/>
    <property type="match status" value="1"/>
</dbReference>
<keyword evidence="3 6" id="KW-0812">Transmembrane</keyword>
<sequence length="427" mass="45702">MENQTNKKGTLVAIITMMFLFAMISFVTNMAAPFGTIWKQHYEWAGMMGNMMNFAAYLFMGIPAGMMITKYGYKKTALVALALGFIGIGIQYFSSTMDGNAISTYVVYLIGAFVCGFCVCILNTVVNPMLNLLGGGGNRGNQLIQTGGSLNSLAATLTPMLAGSMIGEITKETSLKAVTPLLLIALVIFAASFVIVWFTQLTEPETERTDVVGGVKEALRYRQLLLGIIAIFFYVGVEVGIPGQLLFYLSEPVANGGVLGSAATAGLIAGVYWMLMLVGRFVSAFISGKVSSRMQLTITSAVALLLLLVAIFMPEDVKMSLSIPNLAASTLDQVEVPTKVLFIILCGICTSVMWGVIFNLATEGLGKYTATASGLFMTMVVGGGVMPLIQNLMATKVGDIQSYWLIVGMLAYMLFYALVGSHPSKKA</sequence>
<feature type="transmembrane region" description="Helical" evidence="6">
    <location>
        <begin position="224"/>
        <end position="247"/>
    </location>
</feature>
<feature type="transmembrane region" description="Helical" evidence="6">
    <location>
        <begin position="294"/>
        <end position="313"/>
    </location>
</feature>
<feature type="transmembrane region" description="Helical" evidence="6">
    <location>
        <begin position="340"/>
        <end position="361"/>
    </location>
</feature>
<feature type="transmembrane region" description="Helical" evidence="6">
    <location>
        <begin position="178"/>
        <end position="198"/>
    </location>
</feature>
<keyword evidence="4 6" id="KW-1133">Transmembrane helix</keyword>
<gene>
    <name evidence="7" type="ORF">HMPREF0661_05950</name>
</gene>
<feature type="transmembrane region" description="Helical" evidence="6">
    <location>
        <begin position="368"/>
        <end position="389"/>
    </location>
</feature>
<evidence type="ECO:0000313" key="7">
    <source>
        <dbReference type="EMBL" id="KGF49270.1"/>
    </source>
</evidence>
<name>A0A096ARB0_9BACT</name>
<feature type="transmembrane region" description="Helical" evidence="6">
    <location>
        <begin position="147"/>
        <end position="166"/>
    </location>
</feature>
<feature type="transmembrane region" description="Helical" evidence="6">
    <location>
        <begin position="105"/>
        <end position="126"/>
    </location>
</feature>
<dbReference type="InterPro" id="IPR036259">
    <property type="entry name" value="MFS_trans_sf"/>
</dbReference>
<dbReference type="PANTHER" id="PTHR43702">
    <property type="entry name" value="L-FUCOSE-PROTON SYMPORTER"/>
    <property type="match status" value="1"/>
</dbReference>
<evidence type="ECO:0000256" key="5">
    <source>
        <dbReference type="ARBA" id="ARBA00023136"/>
    </source>
</evidence>
<evidence type="ECO:0000256" key="3">
    <source>
        <dbReference type="ARBA" id="ARBA00022692"/>
    </source>
</evidence>
<dbReference type="GO" id="GO:0022857">
    <property type="term" value="F:transmembrane transporter activity"/>
    <property type="evidence" value="ECO:0007669"/>
    <property type="project" value="InterPro"/>
</dbReference>
<feature type="transmembrane region" description="Helical" evidence="6">
    <location>
        <begin position="401"/>
        <end position="419"/>
    </location>
</feature>
<dbReference type="AlphaFoldDB" id="A0A096ARB0"/>
<evidence type="ECO:0000256" key="2">
    <source>
        <dbReference type="ARBA" id="ARBA00022475"/>
    </source>
</evidence>
<feature type="transmembrane region" description="Helical" evidence="6">
    <location>
        <begin position="259"/>
        <end position="282"/>
    </location>
</feature>
<feature type="transmembrane region" description="Helical" evidence="6">
    <location>
        <begin position="12"/>
        <end position="32"/>
    </location>
</feature>